<keyword evidence="9 12" id="KW-1133">Transmembrane helix</keyword>
<dbReference type="Gene3D" id="3.30.565.10">
    <property type="entry name" value="Histidine kinase-like ATPase, C-terminal domain"/>
    <property type="match status" value="1"/>
</dbReference>
<evidence type="ECO:0000256" key="8">
    <source>
        <dbReference type="ARBA" id="ARBA00022777"/>
    </source>
</evidence>
<evidence type="ECO:0000256" key="2">
    <source>
        <dbReference type="ARBA" id="ARBA00004651"/>
    </source>
</evidence>
<dbReference type="CDD" id="cd00082">
    <property type="entry name" value="HisKA"/>
    <property type="match status" value="1"/>
</dbReference>
<dbReference type="EC" id="2.7.13.3" evidence="3"/>
<dbReference type="Pfam" id="PF08447">
    <property type="entry name" value="PAS_3"/>
    <property type="match status" value="1"/>
</dbReference>
<dbReference type="SMART" id="SM00388">
    <property type="entry name" value="HisKA"/>
    <property type="match status" value="1"/>
</dbReference>
<proteinExistence type="predicted"/>
<dbReference type="GO" id="GO:0005886">
    <property type="term" value="C:plasma membrane"/>
    <property type="evidence" value="ECO:0007669"/>
    <property type="project" value="UniProtKB-SubCell"/>
</dbReference>
<dbReference type="InterPro" id="IPR003661">
    <property type="entry name" value="HisK_dim/P_dom"/>
</dbReference>
<dbReference type="SMART" id="SM00448">
    <property type="entry name" value="REC"/>
    <property type="match status" value="1"/>
</dbReference>
<dbReference type="Pfam" id="PF02518">
    <property type="entry name" value="HATPase_c"/>
    <property type="match status" value="1"/>
</dbReference>
<dbReference type="NCBIfam" id="TIGR00229">
    <property type="entry name" value="sensory_box"/>
    <property type="match status" value="1"/>
</dbReference>
<organism evidence="18 19">
    <name type="scientific">Horticoccus luteus</name>
    <dbReference type="NCBI Taxonomy" id="2862869"/>
    <lineage>
        <taxon>Bacteria</taxon>
        <taxon>Pseudomonadati</taxon>
        <taxon>Verrucomicrobiota</taxon>
        <taxon>Opitutia</taxon>
        <taxon>Opitutales</taxon>
        <taxon>Opitutaceae</taxon>
        <taxon>Horticoccus</taxon>
    </lineage>
</organism>
<protein>
    <recommendedName>
        <fullName evidence="3">histidine kinase</fullName>
        <ecNumber evidence="3">2.7.13.3</ecNumber>
    </recommendedName>
</protein>
<dbReference type="InterPro" id="IPR036097">
    <property type="entry name" value="HisK_dim/P_sf"/>
</dbReference>
<dbReference type="Gene3D" id="3.40.50.2300">
    <property type="match status" value="1"/>
</dbReference>
<dbReference type="InterPro" id="IPR001789">
    <property type="entry name" value="Sig_transdc_resp-reg_receiver"/>
</dbReference>
<evidence type="ECO:0000256" key="3">
    <source>
        <dbReference type="ARBA" id="ARBA00012438"/>
    </source>
</evidence>
<dbReference type="InterPro" id="IPR036890">
    <property type="entry name" value="HATPase_C_sf"/>
</dbReference>
<dbReference type="PANTHER" id="PTHR43065:SF42">
    <property type="entry name" value="TWO-COMPONENT SENSOR PPRA"/>
    <property type="match status" value="1"/>
</dbReference>
<dbReference type="Gene3D" id="3.30.450.20">
    <property type="entry name" value="PAS domain"/>
    <property type="match status" value="3"/>
</dbReference>
<dbReference type="CDD" id="cd12914">
    <property type="entry name" value="PDC1_DGC_like"/>
    <property type="match status" value="1"/>
</dbReference>
<dbReference type="SMART" id="SM00086">
    <property type="entry name" value="PAC"/>
    <property type="match status" value="1"/>
</dbReference>
<dbReference type="InterPro" id="IPR035965">
    <property type="entry name" value="PAS-like_dom_sf"/>
</dbReference>
<dbReference type="SUPFAM" id="SSF55874">
    <property type="entry name" value="ATPase domain of HSP90 chaperone/DNA topoisomerase II/histidine kinase"/>
    <property type="match status" value="1"/>
</dbReference>
<dbReference type="Gene3D" id="6.10.340.10">
    <property type="match status" value="1"/>
</dbReference>
<evidence type="ECO:0000256" key="1">
    <source>
        <dbReference type="ARBA" id="ARBA00000085"/>
    </source>
</evidence>
<evidence type="ECO:0000259" key="13">
    <source>
        <dbReference type="PROSITE" id="PS50109"/>
    </source>
</evidence>
<evidence type="ECO:0000259" key="16">
    <source>
        <dbReference type="PROSITE" id="PS50113"/>
    </source>
</evidence>
<dbReference type="InterPro" id="IPR003594">
    <property type="entry name" value="HATPase_dom"/>
</dbReference>
<dbReference type="KEGG" id="ole:K0B96_02400"/>
<evidence type="ECO:0000259" key="14">
    <source>
        <dbReference type="PROSITE" id="PS50110"/>
    </source>
</evidence>
<dbReference type="PROSITE" id="PS50109">
    <property type="entry name" value="HIS_KIN"/>
    <property type="match status" value="1"/>
</dbReference>
<dbReference type="PROSITE" id="PS50885">
    <property type="entry name" value="HAMP"/>
    <property type="match status" value="1"/>
</dbReference>
<dbReference type="SMART" id="SM00387">
    <property type="entry name" value="HATPase_c"/>
    <property type="match status" value="1"/>
</dbReference>
<keyword evidence="7 12" id="KW-0812">Transmembrane</keyword>
<dbReference type="Pfam" id="PF00512">
    <property type="entry name" value="HisKA"/>
    <property type="match status" value="1"/>
</dbReference>
<dbReference type="PROSITE" id="PS50110">
    <property type="entry name" value="RESPONSE_REGULATORY"/>
    <property type="match status" value="1"/>
</dbReference>
<evidence type="ECO:0000256" key="9">
    <source>
        <dbReference type="ARBA" id="ARBA00022989"/>
    </source>
</evidence>
<dbReference type="SUPFAM" id="SSF52172">
    <property type="entry name" value="CheY-like"/>
    <property type="match status" value="1"/>
</dbReference>
<evidence type="ECO:0000256" key="11">
    <source>
        <dbReference type="PROSITE-ProRule" id="PRU00169"/>
    </source>
</evidence>
<dbReference type="InterPro" id="IPR000014">
    <property type="entry name" value="PAS"/>
</dbReference>
<dbReference type="CDD" id="cd17546">
    <property type="entry name" value="REC_hyHK_CKI1_RcsC-like"/>
    <property type="match status" value="1"/>
</dbReference>
<dbReference type="EMBL" id="CP080507">
    <property type="protein sequence ID" value="QYM79486.1"/>
    <property type="molecule type" value="Genomic_DNA"/>
</dbReference>
<dbReference type="PROSITE" id="PS50112">
    <property type="entry name" value="PAS"/>
    <property type="match status" value="1"/>
</dbReference>
<keyword evidence="6" id="KW-0808">Transferase</keyword>
<dbReference type="Pfam" id="PF02743">
    <property type="entry name" value="dCache_1"/>
    <property type="match status" value="1"/>
</dbReference>
<evidence type="ECO:0000256" key="12">
    <source>
        <dbReference type="SAM" id="Phobius"/>
    </source>
</evidence>
<dbReference type="InterPro" id="IPR001610">
    <property type="entry name" value="PAC"/>
</dbReference>
<evidence type="ECO:0000256" key="5">
    <source>
        <dbReference type="ARBA" id="ARBA00022553"/>
    </source>
</evidence>
<dbReference type="CDD" id="cd12915">
    <property type="entry name" value="PDC2_DGC_like"/>
    <property type="match status" value="1"/>
</dbReference>
<reference evidence="18" key="1">
    <citation type="submission" date="2021-08" db="EMBL/GenBank/DDBJ databases">
        <title>Genome of a novel bacterium of the phylum Verrucomicrobia, Oleiharenicola sp. KSB-15.</title>
        <authorList>
            <person name="Chung J.-H."/>
            <person name="Ahn J.-H."/>
            <person name="Yoon Y."/>
            <person name="Kim D.-Y."/>
            <person name="An S.-H."/>
            <person name="Park I."/>
            <person name="Yeon J."/>
        </authorList>
    </citation>
    <scope>NUCLEOTIDE SEQUENCE</scope>
    <source>
        <strain evidence="18">KSB-15</strain>
    </source>
</reference>
<dbReference type="InterPro" id="IPR000700">
    <property type="entry name" value="PAS-assoc_C"/>
</dbReference>
<feature type="domain" description="Response regulatory" evidence="14">
    <location>
        <begin position="764"/>
        <end position="880"/>
    </location>
</feature>
<sequence length="884" mass="97097">MIDAPSPARHVTAMRARPTIFSRLVVLGLGVALPFVGVLGWGLYDQFRTDRATTLSELQLIRQVNERQLRAFAESARFKLRRLAAEDALRTNDPARIDERFREFVALHPEFLNLAYLNLTGHVIAAANIRPAPETSIADIPPIGAALRASDFYIGPAFARQIDGRWSCMIAQPVTNSAGQRIGSLLIPLNLTDLSTSVLTQPRSLLSSEVAVIDEQGSIVARQPEMTRYVGRKMPEFTRLAAALTDAPSVTLETHGTDGQPRTLSLSRIPGTPWFVYASVATPEILEDAWLNFWRTLIAIVALLTIGALLIARYARALARPVTALAEAARAQAAGRTDARAPVAGPAEIAGTAEAFNEMVSARQRAEAAVRASEQRFRIMANSAPVLIWTAAPDGSINFLNEGWLTFTGRSMEEEIGSGWSDGIHREDHDRALELYQRYFAQHEPFVIEYRLRRHDGEYRLLLDHGKPLLGPDQQFLGYIGVCVDITDLRRAEHERHLLQKNIQETQKLESLGVLAGGIAHDFNNLLTSILGYASLTRLDASLGTQSAQYLAQIERASLRAADLCKQMLAYAGKGRFVVQHVNLNELVEDTTQLLRVSVSKKASLRFALAAEPITIQADPTQMRQLVMNLVINASEAIGDRSGTIVVATGLVHADADYLARAHFARDLPVGEYCFLEVADDGSGMDRDTAARIFDPFFTTKFAGRGLGLAAVQGIVRGHQGAINVYSEPGRGTTFKVLFPAAVQAPDALRRISEPPLAWRGNGTILVVDDEEPVRLVLTDLLRSLGFESEQAEHGRRGLEIFRAHPGRFAAVLLDLTMPEMDGEETFRQLRALDPAVKVLLMSGFNQQEAVHRFVGKGLAGFVQKPFSLDTLCAELRRVLAKAP</sequence>
<dbReference type="RefSeq" id="WP_220163421.1">
    <property type="nucleotide sequence ID" value="NZ_CP080507.1"/>
</dbReference>
<feature type="transmembrane region" description="Helical" evidence="12">
    <location>
        <begin position="20"/>
        <end position="44"/>
    </location>
</feature>
<feature type="domain" description="PAC" evidence="16">
    <location>
        <begin position="446"/>
        <end position="498"/>
    </location>
</feature>
<keyword evidence="5 11" id="KW-0597">Phosphoprotein</keyword>
<comment type="subcellular location">
    <subcellularLocation>
        <location evidence="2">Cell membrane</location>
        <topology evidence="2">Multi-pass membrane protein</topology>
    </subcellularLocation>
</comment>
<dbReference type="GO" id="GO:0000155">
    <property type="term" value="F:phosphorelay sensor kinase activity"/>
    <property type="evidence" value="ECO:0007669"/>
    <property type="project" value="InterPro"/>
</dbReference>
<dbReference type="PRINTS" id="PR00344">
    <property type="entry name" value="BCTRLSENSOR"/>
</dbReference>
<dbReference type="InterPro" id="IPR005467">
    <property type="entry name" value="His_kinase_dom"/>
</dbReference>
<dbReference type="InterPro" id="IPR013655">
    <property type="entry name" value="PAS_fold_3"/>
</dbReference>
<feature type="modified residue" description="4-aspartylphosphate" evidence="11">
    <location>
        <position position="815"/>
    </location>
</feature>
<keyword evidence="19" id="KW-1185">Reference proteome</keyword>
<accession>A0A8F9TUS8</accession>
<dbReference type="InterPro" id="IPR011006">
    <property type="entry name" value="CheY-like_superfamily"/>
</dbReference>
<evidence type="ECO:0000256" key="6">
    <source>
        <dbReference type="ARBA" id="ARBA00022679"/>
    </source>
</evidence>
<dbReference type="Gene3D" id="1.10.287.130">
    <property type="match status" value="1"/>
</dbReference>
<dbReference type="SMART" id="SM00304">
    <property type="entry name" value="HAMP"/>
    <property type="match status" value="1"/>
</dbReference>
<gene>
    <name evidence="18" type="ORF">K0B96_02400</name>
</gene>
<evidence type="ECO:0000259" key="17">
    <source>
        <dbReference type="PROSITE" id="PS50885"/>
    </source>
</evidence>
<evidence type="ECO:0000259" key="15">
    <source>
        <dbReference type="PROSITE" id="PS50112"/>
    </source>
</evidence>
<feature type="domain" description="PAS" evidence="15">
    <location>
        <begin position="373"/>
        <end position="443"/>
    </location>
</feature>
<feature type="domain" description="Histidine kinase" evidence="13">
    <location>
        <begin position="518"/>
        <end position="743"/>
    </location>
</feature>
<comment type="catalytic activity">
    <reaction evidence="1">
        <text>ATP + protein L-histidine = ADP + protein N-phospho-L-histidine.</text>
        <dbReference type="EC" id="2.7.13.3"/>
    </reaction>
</comment>
<dbReference type="SUPFAM" id="SSF55785">
    <property type="entry name" value="PYP-like sensor domain (PAS domain)"/>
    <property type="match status" value="1"/>
</dbReference>
<dbReference type="SUPFAM" id="SSF47384">
    <property type="entry name" value="Homodimeric domain of signal transducing histidine kinase"/>
    <property type="match status" value="1"/>
</dbReference>
<evidence type="ECO:0000256" key="7">
    <source>
        <dbReference type="ARBA" id="ARBA00022692"/>
    </source>
</evidence>
<evidence type="ECO:0000313" key="19">
    <source>
        <dbReference type="Proteomes" id="UP000825051"/>
    </source>
</evidence>
<dbReference type="FunFam" id="3.30.450.20:FF:000099">
    <property type="entry name" value="Sensory box sensor histidine kinase"/>
    <property type="match status" value="1"/>
</dbReference>
<evidence type="ECO:0000256" key="10">
    <source>
        <dbReference type="ARBA" id="ARBA00023136"/>
    </source>
</evidence>
<dbReference type="AlphaFoldDB" id="A0A8F9TUS8"/>
<keyword evidence="10 12" id="KW-0472">Membrane</keyword>
<dbReference type="InterPro" id="IPR003660">
    <property type="entry name" value="HAMP_dom"/>
</dbReference>
<keyword evidence="4" id="KW-1003">Cell membrane</keyword>
<keyword evidence="8" id="KW-0418">Kinase</keyword>
<feature type="domain" description="HAMP" evidence="17">
    <location>
        <begin position="316"/>
        <end position="368"/>
    </location>
</feature>
<dbReference type="InterPro" id="IPR033479">
    <property type="entry name" value="dCache_1"/>
</dbReference>
<evidence type="ECO:0000256" key="4">
    <source>
        <dbReference type="ARBA" id="ARBA00022475"/>
    </source>
</evidence>
<dbReference type="PROSITE" id="PS50113">
    <property type="entry name" value="PAC"/>
    <property type="match status" value="1"/>
</dbReference>
<dbReference type="Pfam" id="PF00072">
    <property type="entry name" value="Response_reg"/>
    <property type="match status" value="1"/>
</dbReference>
<dbReference type="CDD" id="cd00130">
    <property type="entry name" value="PAS"/>
    <property type="match status" value="1"/>
</dbReference>
<dbReference type="Proteomes" id="UP000825051">
    <property type="component" value="Chromosome"/>
</dbReference>
<dbReference type="PANTHER" id="PTHR43065">
    <property type="entry name" value="SENSOR HISTIDINE KINASE"/>
    <property type="match status" value="1"/>
</dbReference>
<evidence type="ECO:0000313" key="18">
    <source>
        <dbReference type="EMBL" id="QYM79486.1"/>
    </source>
</evidence>
<name>A0A8F9TUS8_9BACT</name>
<dbReference type="Pfam" id="PF00672">
    <property type="entry name" value="HAMP"/>
    <property type="match status" value="1"/>
</dbReference>
<dbReference type="SMART" id="SM00091">
    <property type="entry name" value="PAS"/>
    <property type="match status" value="1"/>
</dbReference>
<dbReference type="InterPro" id="IPR004358">
    <property type="entry name" value="Sig_transdc_His_kin-like_C"/>
</dbReference>